<reference evidence="1 2" key="2">
    <citation type="submission" date="2018-11" db="EMBL/GenBank/DDBJ databases">
        <authorList>
            <consortium name="Pathogen Informatics"/>
        </authorList>
    </citation>
    <scope>NUCLEOTIDE SEQUENCE [LARGE SCALE GENOMIC DNA]</scope>
    <source>
        <strain evidence="1 2">MHpl1</strain>
    </source>
</reference>
<protein>
    <submittedName>
        <fullName evidence="3">Twin-arginine translocation signal domain-containing protein</fullName>
    </submittedName>
</protein>
<gene>
    <name evidence="1" type="ORF">HPLM_LOCUS1714</name>
</gene>
<evidence type="ECO:0000313" key="2">
    <source>
        <dbReference type="Proteomes" id="UP000268014"/>
    </source>
</evidence>
<organism evidence="3">
    <name type="scientific">Haemonchus placei</name>
    <name type="common">Barber's pole worm</name>
    <dbReference type="NCBI Taxonomy" id="6290"/>
    <lineage>
        <taxon>Eukaryota</taxon>
        <taxon>Metazoa</taxon>
        <taxon>Ecdysozoa</taxon>
        <taxon>Nematoda</taxon>
        <taxon>Chromadorea</taxon>
        <taxon>Rhabditida</taxon>
        <taxon>Rhabditina</taxon>
        <taxon>Rhabditomorpha</taxon>
        <taxon>Strongyloidea</taxon>
        <taxon>Trichostrongylidae</taxon>
        <taxon>Haemonchus</taxon>
    </lineage>
</organism>
<sequence length="41" mass="4716">MLAVTSRRFFQLSSVAMAATNVYQFKVKDADEKEVSLDKYK</sequence>
<evidence type="ECO:0000313" key="3">
    <source>
        <dbReference type="WBParaSite" id="HPLM_0000171601-mRNA-1"/>
    </source>
</evidence>
<keyword evidence="2" id="KW-1185">Reference proteome</keyword>
<dbReference type="WBParaSite" id="HPLM_0000171601-mRNA-1">
    <property type="protein sequence ID" value="HPLM_0000171601-mRNA-1"/>
    <property type="gene ID" value="HPLM_0000171601"/>
</dbReference>
<dbReference type="AlphaFoldDB" id="A0A0N4VWP6"/>
<reference evidence="3" key="1">
    <citation type="submission" date="2017-02" db="UniProtKB">
        <authorList>
            <consortium name="WormBaseParasite"/>
        </authorList>
    </citation>
    <scope>IDENTIFICATION</scope>
</reference>
<evidence type="ECO:0000313" key="1">
    <source>
        <dbReference type="EMBL" id="VDO10945.1"/>
    </source>
</evidence>
<dbReference type="Proteomes" id="UP000268014">
    <property type="component" value="Unassembled WGS sequence"/>
</dbReference>
<name>A0A0N4VWP6_HAEPC</name>
<dbReference type="EMBL" id="UZAF01002536">
    <property type="protein sequence ID" value="VDO10945.1"/>
    <property type="molecule type" value="Genomic_DNA"/>
</dbReference>
<accession>A0A0N4VWP6</accession>
<proteinExistence type="predicted"/>